<dbReference type="GO" id="GO:0015276">
    <property type="term" value="F:ligand-gated monoatomic ion channel activity"/>
    <property type="evidence" value="ECO:0007669"/>
    <property type="project" value="InterPro"/>
</dbReference>
<name>A0A5K7ZFY0_9BACT</name>
<evidence type="ECO:0000256" key="5">
    <source>
        <dbReference type="ARBA" id="ARBA00022764"/>
    </source>
</evidence>
<dbReference type="KEGG" id="dwd:DSCW_64860"/>
<evidence type="ECO:0000256" key="6">
    <source>
        <dbReference type="RuleBase" id="RU003744"/>
    </source>
</evidence>
<dbReference type="AlphaFoldDB" id="A0A5K7ZFY0"/>
<evidence type="ECO:0000256" key="2">
    <source>
        <dbReference type="ARBA" id="ARBA00010333"/>
    </source>
</evidence>
<protein>
    <submittedName>
        <fullName evidence="10">ABC transporter substrate-binding protein</fullName>
    </submittedName>
</protein>
<feature type="chain" id="PRO_5024348259" evidence="7">
    <location>
        <begin position="25"/>
        <end position="261"/>
    </location>
</feature>
<dbReference type="Proteomes" id="UP000427769">
    <property type="component" value="Chromosome"/>
</dbReference>
<dbReference type="Pfam" id="PF00497">
    <property type="entry name" value="SBP_bac_3"/>
    <property type="match status" value="1"/>
</dbReference>
<dbReference type="InterPro" id="IPR001638">
    <property type="entry name" value="Solute-binding_3/MltF_N"/>
</dbReference>
<feature type="domain" description="Ionotropic glutamate receptor C-terminal" evidence="9">
    <location>
        <begin position="29"/>
        <end position="256"/>
    </location>
</feature>
<dbReference type="RefSeq" id="WP_155307635.1">
    <property type="nucleotide sequence ID" value="NZ_AP021875.1"/>
</dbReference>
<dbReference type="GO" id="GO:0016020">
    <property type="term" value="C:membrane"/>
    <property type="evidence" value="ECO:0007669"/>
    <property type="project" value="InterPro"/>
</dbReference>
<dbReference type="SMART" id="SM00079">
    <property type="entry name" value="PBPe"/>
    <property type="match status" value="1"/>
</dbReference>
<dbReference type="NCBIfam" id="TIGR01096">
    <property type="entry name" value="3A0103s03R"/>
    <property type="match status" value="1"/>
</dbReference>
<dbReference type="Gene3D" id="3.40.190.10">
    <property type="entry name" value="Periplasmic binding protein-like II"/>
    <property type="match status" value="2"/>
</dbReference>
<dbReference type="EMBL" id="AP021875">
    <property type="protein sequence ID" value="BBO79069.1"/>
    <property type="molecule type" value="Genomic_DNA"/>
</dbReference>
<dbReference type="OrthoDB" id="5431130at2"/>
<evidence type="ECO:0000313" key="10">
    <source>
        <dbReference type="EMBL" id="BBO79069.1"/>
    </source>
</evidence>
<dbReference type="GO" id="GO:0030288">
    <property type="term" value="C:outer membrane-bounded periplasmic space"/>
    <property type="evidence" value="ECO:0007669"/>
    <property type="project" value="InterPro"/>
</dbReference>
<dbReference type="InterPro" id="IPR018313">
    <property type="entry name" value="SBP_3_CS"/>
</dbReference>
<reference evidence="10 11" key="1">
    <citation type="submission" date="2019-11" db="EMBL/GenBank/DDBJ databases">
        <title>Comparative genomics of hydrocarbon-degrading Desulfosarcina strains.</title>
        <authorList>
            <person name="Watanabe M."/>
            <person name="Kojima H."/>
            <person name="Fukui M."/>
        </authorList>
    </citation>
    <scope>NUCLEOTIDE SEQUENCE [LARGE SCALE GENOMIC DNA]</scope>
    <source>
        <strain evidence="10 11">PP31</strain>
    </source>
</reference>
<evidence type="ECO:0000256" key="3">
    <source>
        <dbReference type="ARBA" id="ARBA00022448"/>
    </source>
</evidence>
<evidence type="ECO:0000259" key="9">
    <source>
        <dbReference type="SMART" id="SM00079"/>
    </source>
</evidence>
<keyword evidence="11" id="KW-1185">Reference proteome</keyword>
<dbReference type="SUPFAM" id="SSF53850">
    <property type="entry name" value="Periplasmic binding protein-like II"/>
    <property type="match status" value="1"/>
</dbReference>
<dbReference type="InterPro" id="IPR005768">
    <property type="entry name" value="Lys_Arg_Orn-bd"/>
</dbReference>
<dbReference type="CDD" id="cd13703">
    <property type="entry name" value="PBP2_HisJ_LAO"/>
    <property type="match status" value="1"/>
</dbReference>
<feature type="domain" description="Solute-binding protein family 3/N-terminal" evidence="8">
    <location>
        <begin position="29"/>
        <end position="257"/>
    </location>
</feature>
<dbReference type="SMART" id="SM00062">
    <property type="entry name" value="PBPb"/>
    <property type="match status" value="1"/>
</dbReference>
<sequence>MRTLLTASLAALVITMMLVSPVPAKDWKTIRVATEGAYPPFNSVDSNGNLQGFDVDITNALCKQMGVECTLVVQDWDGLIPGLLAKKYDAIVASMSITEERKQKVDFTDKYYVSPARFVAKKGASIDVSKKGLKGKVVGVQRATIHENFVRDNFGDSVQIKSYATQDEANMDLTAGRVDLVIADATVLQGGFLDTDAGKGYAFVGPSFTAEKWFGEGIGIAVRKGNDDLKAMFNKAIKEIRANGVYQKINAKYFDFDLYGE</sequence>
<evidence type="ECO:0000259" key="8">
    <source>
        <dbReference type="SMART" id="SM00062"/>
    </source>
</evidence>
<dbReference type="PANTHER" id="PTHR35936">
    <property type="entry name" value="MEMBRANE-BOUND LYTIC MUREIN TRANSGLYCOSYLASE F"/>
    <property type="match status" value="1"/>
</dbReference>
<dbReference type="InterPro" id="IPR001320">
    <property type="entry name" value="Iontro_rcpt_C"/>
</dbReference>
<comment type="similarity">
    <text evidence="2 6">Belongs to the bacterial solute-binding protein 3 family.</text>
</comment>
<evidence type="ECO:0000313" key="11">
    <source>
        <dbReference type="Proteomes" id="UP000427769"/>
    </source>
</evidence>
<evidence type="ECO:0000256" key="4">
    <source>
        <dbReference type="ARBA" id="ARBA00022729"/>
    </source>
</evidence>
<gene>
    <name evidence="10" type="primary">argT</name>
    <name evidence="10" type="ORF">DSCW_64860</name>
</gene>
<organism evidence="10 11">
    <name type="scientific">Desulfosarcina widdelii</name>
    <dbReference type="NCBI Taxonomy" id="947919"/>
    <lineage>
        <taxon>Bacteria</taxon>
        <taxon>Pseudomonadati</taxon>
        <taxon>Thermodesulfobacteriota</taxon>
        <taxon>Desulfobacteria</taxon>
        <taxon>Desulfobacterales</taxon>
        <taxon>Desulfosarcinaceae</taxon>
        <taxon>Desulfosarcina</taxon>
    </lineage>
</organism>
<dbReference type="PROSITE" id="PS01039">
    <property type="entry name" value="SBP_BACTERIAL_3"/>
    <property type="match status" value="1"/>
</dbReference>
<feature type="signal peptide" evidence="7">
    <location>
        <begin position="1"/>
        <end position="24"/>
    </location>
</feature>
<evidence type="ECO:0000256" key="7">
    <source>
        <dbReference type="SAM" id="SignalP"/>
    </source>
</evidence>
<proteinExistence type="inferred from homology"/>
<keyword evidence="4 7" id="KW-0732">Signal</keyword>
<accession>A0A5K7ZFY0</accession>
<keyword evidence="3" id="KW-0813">Transport</keyword>
<keyword evidence="5" id="KW-0574">Periplasm</keyword>
<evidence type="ECO:0000256" key="1">
    <source>
        <dbReference type="ARBA" id="ARBA00004418"/>
    </source>
</evidence>
<dbReference type="PANTHER" id="PTHR35936:SF17">
    <property type="entry name" value="ARGININE-BINDING EXTRACELLULAR PROTEIN ARTP"/>
    <property type="match status" value="1"/>
</dbReference>
<comment type="subcellular location">
    <subcellularLocation>
        <location evidence="1">Periplasm</location>
    </subcellularLocation>
</comment>